<evidence type="ECO:0000313" key="3">
    <source>
        <dbReference type="Proteomes" id="UP000188729"/>
    </source>
</evidence>
<dbReference type="GO" id="GO:0047931">
    <property type="term" value="F:glucosamine kinase activity"/>
    <property type="evidence" value="ECO:0007669"/>
    <property type="project" value="UniProtKB-EC"/>
</dbReference>
<dbReference type="Pfam" id="PF01869">
    <property type="entry name" value="BcrAD_BadFG"/>
    <property type="match status" value="1"/>
</dbReference>
<dbReference type="InterPro" id="IPR043129">
    <property type="entry name" value="ATPase_NBD"/>
</dbReference>
<dbReference type="SUPFAM" id="SSF53067">
    <property type="entry name" value="Actin-like ATPase domain"/>
    <property type="match status" value="2"/>
</dbReference>
<accession>A0A1V2EU72</accession>
<name>A0A1V2EU72_9SPHN</name>
<comment type="caution">
    <text evidence="2">The sequence shown here is derived from an EMBL/GenBank/DDBJ whole genome shotgun (WGS) entry which is preliminary data.</text>
</comment>
<reference evidence="2 3" key="1">
    <citation type="submission" date="2016-11" db="EMBL/GenBank/DDBJ databases">
        <title>Genome sequence of Sphingomonas jeddahensis G39.</title>
        <authorList>
            <person name="Poehlein A."/>
            <person name="Wuebbeler J.H."/>
            <person name="Steinbuechel A."/>
            <person name="Daniel R."/>
        </authorList>
    </citation>
    <scope>NUCLEOTIDE SEQUENCE [LARGE SCALE GENOMIC DNA]</scope>
    <source>
        <strain evidence="2 3">G39</strain>
    </source>
</reference>
<protein>
    <submittedName>
        <fullName evidence="2">Glucosamine kinase GspK</fullName>
        <ecNumber evidence="2">2.7.1.8</ecNumber>
    </submittedName>
</protein>
<dbReference type="Gene3D" id="3.30.420.40">
    <property type="match status" value="2"/>
</dbReference>
<dbReference type="AlphaFoldDB" id="A0A1V2EU72"/>
<evidence type="ECO:0000259" key="1">
    <source>
        <dbReference type="Pfam" id="PF01869"/>
    </source>
</evidence>
<sequence>MGYTAAAKGYGHGRAKAARLGSTMTWYLGVDAGGSHCRARLVDDTGLVIGTGHAGPANTRIGMDRLRSVLDDVIGKALEEAGLAPDARGQIVAGMGIAGLSRPGSAEALRGLDLGLASANFATDAAIANLGAHRGGDGATLILGTGSIAQLRVGGTDFAIGGYGFPISDEGSGAALGLSAMRHALRALDGRTTRTPLALAIAARFGHAIPQAIAWMDRAAPGDYAALAPIVIQYAQADDPIARSIVEDAAGHVERFIETIFERGAPACALLGGLAPHLRPWLRARTVAQLSESLGDALDGALFLAGFVPPAAD</sequence>
<dbReference type="EMBL" id="MPSB01000005">
    <property type="protein sequence ID" value="ONF96216.1"/>
    <property type="molecule type" value="Genomic_DNA"/>
</dbReference>
<feature type="domain" description="ATPase BadF/BadG/BcrA/BcrD type" evidence="1">
    <location>
        <begin position="28"/>
        <end position="264"/>
    </location>
</feature>
<dbReference type="PANTHER" id="PTHR43190">
    <property type="entry name" value="N-ACETYL-D-GLUCOSAMINE KINASE"/>
    <property type="match status" value="1"/>
</dbReference>
<dbReference type="STRING" id="1915074.SPHI_14450"/>
<evidence type="ECO:0000313" key="2">
    <source>
        <dbReference type="EMBL" id="ONF96216.1"/>
    </source>
</evidence>
<dbReference type="CDD" id="cd24082">
    <property type="entry name" value="ASKHA_NBD_GspK-like"/>
    <property type="match status" value="1"/>
</dbReference>
<proteinExistence type="predicted"/>
<organism evidence="2 3">
    <name type="scientific">Sphingomonas jeddahensis</name>
    <dbReference type="NCBI Taxonomy" id="1915074"/>
    <lineage>
        <taxon>Bacteria</taxon>
        <taxon>Pseudomonadati</taxon>
        <taxon>Pseudomonadota</taxon>
        <taxon>Alphaproteobacteria</taxon>
        <taxon>Sphingomonadales</taxon>
        <taxon>Sphingomonadaceae</taxon>
        <taxon>Sphingomonas</taxon>
    </lineage>
</organism>
<dbReference type="InterPro" id="IPR052519">
    <property type="entry name" value="Euk-type_GlcNAc_Kinase"/>
</dbReference>
<keyword evidence="3" id="KW-1185">Reference proteome</keyword>
<dbReference type="PANTHER" id="PTHR43190:SF3">
    <property type="entry name" value="N-ACETYL-D-GLUCOSAMINE KINASE"/>
    <property type="match status" value="1"/>
</dbReference>
<keyword evidence="2" id="KW-0808">Transferase</keyword>
<keyword evidence="2" id="KW-0418">Kinase</keyword>
<dbReference type="EC" id="2.7.1.8" evidence="2"/>
<dbReference type="InterPro" id="IPR002731">
    <property type="entry name" value="ATPase_BadF"/>
</dbReference>
<gene>
    <name evidence="2" type="primary">gspK_1</name>
    <name evidence="2" type="ORF">SPHI_14450</name>
</gene>
<dbReference type="Proteomes" id="UP000188729">
    <property type="component" value="Unassembled WGS sequence"/>
</dbReference>